<organism evidence="1 2">
    <name type="scientific">Medicago truncatula</name>
    <name type="common">Barrel medic</name>
    <name type="synonym">Medicago tribuloides</name>
    <dbReference type="NCBI Taxonomy" id="3880"/>
    <lineage>
        <taxon>Eukaryota</taxon>
        <taxon>Viridiplantae</taxon>
        <taxon>Streptophyta</taxon>
        <taxon>Embryophyta</taxon>
        <taxon>Tracheophyta</taxon>
        <taxon>Spermatophyta</taxon>
        <taxon>Magnoliopsida</taxon>
        <taxon>eudicotyledons</taxon>
        <taxon>Gunneridae</taxon>
        <taxon>Pentapetalae</taxon>
        <taxon>rosids</taxon>
        <taxon>fabids</taxon>
        <taxon>Fabales</taxon>
        <taxon>Fabaceae</taxon>
        <taxon>Papilionoideae</taxon>
        <taxon>50 kb inversion clade</taxon>
        <taxon>NPAAA clade</taxon>
        <taxon>Hologalegina</taxon>
        <taxon>IRL clade</taxon>
        <taxon>Trifolieae</taxon>
        <taxon>Medicago</taxon>
    </lineage>
</organism>
<gene>
    <name evidence="1" type="ORF">MtrunA17_Chr8g0370301</name>
</gene>
<dbReference type="AlphaFoldDB" id="A0A396GT95"/>
<dbReference type="Proteomes" id="UP000265566">
    <property type="component" value="Chromosome 8"/>
</dbReference>
<dbReference type="EMBL" id="PSQE01000008">
    <property type="protein sequence ID" value="RHN41837.1"/>
    <property type="molecule type" value="Genomic_DNA"/>
</dbReference>
<sequence>MKNAKFLPLFRSGSALSPSGPVRFVLHSSGSCCSSQIRFVLLLRFCLVLIRFAWN</sequence>
<reference evidence="2" key="1">
    <citation type="journal article" date="2018" name="Nat. Plants">
        <title>Whole-genome landscape of Medicago truncatula symbiotic genes.</title>
        <authorList>
            <person name="Pecrix Y."/>
            <person name="Staton S.E."/>
            <person name="Sallet E."/>
            <person name="Lelandais-Briere C."/>
            <person name="Moreau S."/>
            <person name="Carrere S."/>
            <person name="Blein T."/>
            <person name="Jardinaud M.F."/>
            <person name="Latrasse D."/>
            <person name="Zouine M."/>
            <person name="Zahm M."/>
            <person name="Kreplak J."/>
            <person name="Mayjonade B."/>
            <person name="Satge C."/>
            <person name="Perez M."/>
            <person name="Cauet S."/>
            <person name="Marande W."/>
            <person name="Chantry-Darmon C."/>
            <person name="Lopez-Roques C."/>
            <person name="Bouchez O."/>
            <person name="Berard A."/>
            <person name="Debelle F."/>
            <person name="Munos S."/>
            <person name="Bendahmane A."/>
            <person name="Berges H."/>
            <person name="Niebel A."/>
            <person name="Buitink J."/>
            <person name="Frugier F."/>
            <person name="Benhamed M."/>
            <person name="Crespi M."/>
            <person name="Gouzy J."/>
            <person name="Gamas P."/>
        </authorList>
    </citation>
    <scope>NUCLEOTIDE SEQUENCE [LARGE SCALE GENOMIC DNA]</scope>
    <source>
        <strain evidence="2">cv. Jemalong A17</strain>
    </source>
</reference>
<accession>A0A396GT95</accession>
<dbReference type="Gramene" id="rna48199">
    <property type="protein sequence ID" value="RHN41837.1"/>
    <property type="gene ID" value="gene48199"/>
</dbReference>
<protein>
    <submittedName>
        <fullName evidence="1">Uncharacterized protein</fullName>
    </submittedName>
</protein>
<evidence type="ECO:0000313" key="1">
    <source>
        <dbReference type="EMBL" id="RHN41837.1"/>
    </source>
</evidence>
<name>A0A396GT95_MEDTR</name>
<evidence type="ECO:0000313" key="2">
    <source>
        <dbReference type="Proteomes" id="UP000265566"/>
    </source>
</evidence>
<comment type="caution">
    <text evidence="1">The sequence shown here is derived from an EMBL/GenBank/DDBJ whole genome shotgun (WGS) entry which is preliminary data.</text>
</comment>
<proteinExistence type="predicted"/>